<evidence type="ECO:0008006" key="4">
    <source>
        <dbReference type="Google" id="ProtNLM"/>
    </source>
</evidence>
<accession>A0A7T6Z898</accession>
<evidence type="ECO:0000313" key="2">
    <source>
        <dbReference type="EMBL" id="QQK78682.1"/>
    </source>
</evidence>
<dbReference type="KEGG" id="scib:HUG20_01370"/>
<organism evidence="2 3">
    <name type="scientific">Salicibibacter cibi</name>
    <dbReference type="NCBI Taxonomy" id="2743001"/>
    <lineage>
        <taxon>Bacteria</taxon>
        <taxon>Bacillati</taxon>
        <taxon>Bacillota</taxon>
        <taxon>Bacilli</taxon>
        <taxon>Bacillales</taxon>
        <taxon>Bacillaceae</taxon>
        <taxon>Salicibibacter</taxon>
    </lineage>
</organism>
<dbReference type="RefSeq" id="WP_200087162.1">
    <property type="nucleotide sequence ID" value="NZ_CP054706.1"/>
</dbReference>
<evidence type="ECO:0000256" key="1">
    <source>
        <dbReference type="SAM" id="MobiDB-lite"/>
    </source>
</evidence>
<proteinExistence type="predicted"/>
<gene>
    <name evidence="2" type="ORF">HUG20_01370</name>
</gene>
<feature type="compositionally biased region" description="Acidic residues" evidence="1">
    <location>
        <begin position="53"/>
        <end position="64"/>
    </location>
</feature>
<dbReference type="Proteomes" id="UP000595349">
    <property type="component" value="Chromosome"/>
</dbReference>
<feature type="region of interest" description="Disordered" evidence="1">
    <location>
        <begin position="24"/>
        <end position="68"/>
    </location>
</feature>
<dbReference type="AlphaFoldDB" id="A0A7T6Z898"/>
<dbReference type="PROSITE" id="PS51257">
    <property type="entry name" value="PROKAR_LIPOPROTEIN"/>
    <property type="match status" value="1"/>
</dbReference>
<sequence>MKNIITYVVMVTTVFLLSACSEETEESDSLSYQEKESAQAVEEQKEKLKDVENQPEQESEDYDPSIDKNNIENPAISYFVRDNHMDMTAYDSYGYDDENYTLGRLEDDVHRDLDCEPVQDRERMVEDCIPDLMDIVDNDNLKKDFEDIKALTLDLKDNIDNDEKRDELVKELRDMYRDIDYYLRDNDNFDPPNVTNYAEEQS</sequence>
<protein>
    <recommendedName>
        <fullName evidence="4">Lipoprotein</fullName>
    </recommendedName>
</protein>
<keyword evidence="3" id="KW-1185">Reference proteome</keyword>
<reference evidence="2 3" key="1">
    <citation type="submission" date="2020-06" db="EMBL/GenBank/DDBJ databases">
        <title>Genomic analysis of Salicibibacter sp. NKC21-4.</title>
        <authorList>
            <person name="Oh Y.J."/>
        </authorList>
    </citation>
    <scope>NUCLEOTIDE SEQUENCE [LARGE SCALE GENOMIC DNA]</scope>
    <source>
        <strain evidence="2 3">NKC21-4</strain>
    </source>
</reference>
<evidence type="ECO:0000313" key="3">
    <source>
        <dbReference type="Proteomes" id="UP000595349"/>
    </source>
</evidence>
<dbReference type="EMBL" id="CP054706">
    <property type="protein sequence ID" value="QQK78682.1"/>
    <property type="molecule type" value="Genomic_DNA"/>
</dbReference>
<feature type="compositionally biased region" description="Basic and acidic residues" evidence="1">
    <location>
        <begin position="33"/>
        <end position="52"/>
    </location>
</feature>
<name>A0A7T6Z898_9BACI</name>